<comment type="caution">
    <text evidence="2">The sequence shown here is derived from an EMBL/GenBank/DDBJ whole genome shotgun (WGS) entry which is preliminary data.</text>
</comment>
<dbReference type="EMBL" id="SACM01000001">
    <property type="protein sequence ID" value="RVT88592.1"/>
    <property type="molecule type" value="Genomic_DNA"/>
</dbReference>
<proteinExistence type="predicted"/>
<sequence length="458" mass="46078">MKSFSLKLLAVAAASACGTAAMAGSLAVTPSKYAVEAITNSSAVTLPAAVLTIGVDRTTAQDFTVVIKPKAGSTFSAASCTTAIPVVAGTGAATVSVKRASTAECAYEVDVTTAFVNNAANLTFTGLVLASHGLASVGATESISVGVWDLGETARIDNSADLTNTVGQTYQGVTMTATQDTGTVTNVDDTRGPLFGFVAANGDTVDAAEANFALNINGSLLTNAGVQFTNAALTNVTFTVAGDFDGVSVNFAGQSAVTVNGAAMTVTTAGTGASATASFTATSAQLNATGATDGNVSLKTLGTKSLGTSRTYGISASVNPALAGVPDMAVTGNASWWVWGANAMELRSAFFNNDTTNGNITRFFFQNTGADASYTATCYSDDAAKTVTYGTAKTGTLRTGQTTITAADVCTFSAGQRGAITFTINGPAANVKGVYQQAINGVTAGYLALERPYAGKTY</sequence>
<dbReference type="RefSeq" id="WP_127681921.1">
    <property type="nucleotide sequence ID" value="NZ_SACM01000001.1"/>
</dbReference>
<evidence type="ECO:0000313" key="3">
    <source>
        <dbReference type="Proteomes" id="UP000288587"/>
    </source>
</evidence>
<evidence type="ECO:0000256" key="1">
    <source>
        <dbReference type="SAM" id="SignalP"/>
    </source>
</evidence>
<protein>
    <submittedName>
        <fullName evidence="2">Uncharacterized protein</fullName>
    </submittedName>
</protein>
<evidence type="ECO:0000313" key="2">
    <source>
        <dbReference type="EMBL" id="RVT88592.1"/>
    </source>
</evidence>
<dbReference type="Proteomes" id="UP000288587">
    <property type="component" value="Unassembled WGS sequence"/>
</dbReference>
<organism evidence="2 3">
    <name type="scientific">Inhella crocodyli</name>
    <dbReference type="NCBI Taxonomy" id="2499851"/>
    <lineage>
        <taxon>Bacteria</taxon>
        <taxon>Pseudomonadati</taxon>
        <taxon>Pseudomonadota</taxon>
        <taxon>Betaproteobacteria</taxon>
        <taxon>Burkholderiales</taxon>
        <taxon>Sphaerotilaceae</taxon>
        <taxon>Inhella</taxon>
    </lineage>
</organism>
<keyword evidence="3" id="KW-1185">Reference proteome</keyword>
<keyword evidence="1" id="KW-0732">Signal</keyword>
<feature type="chain" id="PRO_5018752800" evidence="1">
    <location>
        <begin position="24"/>
        <end position="458"/>
    </location>
</feature>
<name>A0A3S3TDG3_9BURK</name>
<reference evidence="2 3" key="1">
    <citation type="submission" date="2019-01" db="EMBL/GenBank/DDBJ databases">
        <authorList>
            <person name="Chen W.-M."/>
        </authorList>
    </citation>
    <scope>NUCLEOTIDE SEQUENCE [LARGE SCALE GENOMIC DNA]</scope>
    <source>
        <strain evidence="2 3">CCP-18</strain>
    </source>
</reference>
<dbReference type="AlphaFoldDB" id="A0A3S3TDG3"/>
<accession>A0A3S3TDG3</accession>
<gene>
    <name evidence="2" type="ORF">EOD73_06390</name>
</gene>
<dbReference type="OrthoDB" id="9152214at2"/>
<feature type="signal peptide" evidence="1">
    <location>
        <begin position="1"/>
        <end position="23"/>
    </location>
</feature>